<evidence type="ECO:0000259" key="1">
    <source>
        <dbReference type="Pfam" id="PF01636"/>
    </source>
</evidence>
<keyword evidence="2" id="KW-0808">Transferase</keyword>
<comment type="caution">
    <text evidence="2">The sequence shown here is derived from an EMBL/GenBank/DDBJ whole genome shotgun (WGS) entry which is preliminary data.</text>
</comment>
<dbReference type="SUPFAM" id="SSF56112">
    <property type="entry name" value="Protein kinase-like (PK-like)"/>
    <property type="match status" value="1"/>
</dbReference>
<dbReference type="PANTHER" id="PTHR21310:SF42">
    <property type="entry name" value="BIFUNCTIONAL AAC_APH"/>
    <property type="match status" value="1"/>
</dbReference>
<gene>
    <name evidence="2" type="ORF">G7043_44860</name>
</gene>
<dbReference type="Gene3D" id="3.30.200.20">
    <property type="entry name" value="Phosphorylase Kinase, domain 1"/>
    <property type="match status" value="1"/>
</dbReference>
<evidence type="ECO:0000313" key="3">
    <source>
        <dbReference type="Proteomes" id="UP000481360"/>
    </source>
</evidence>
<dbReference type="CDD" id="cd05155">
    <property type="entry name" value="APH_ChoK_like_1"/>
    <property type="match status" value="1"/>
</dbReference>
<dbReference type="InterPro" id="IPR011009">
    <property type="entry name" value="Kinase-like_dom_sf"/>
</dbReference>
<dbReference type="AlphaFoldDB" id="A0A7C9W5R1"/>
<dbReference type="RefSeq" id="WP_166055385.1">
    <property type="nucleotide sequence ID" value="NZ_JAAMPJ010000019.1"/>
</dbReference>
<evidence type="ECO:0000313" key="2">
    <source>
        <dbReference type="EMBL" id="NGY66041.1"/>
    </source>
</evidence>
<dbReference type="PANTHER" id="PTHR21310">
    <property type="entry name" value="AMINOGLYCOSIDE PHOSPHOTRANSFERASE-RELATED-RELATED"/>
    <property type="match status" value="1"/>
</dbReference>
<dbReference type="InterPro" id="IPR051678">
    <property type="entry name" value="AGP_Transferase"/>
</dbReference>
<dbReference type="GO" id="GO:0016740">
    <property type="term" value="F:transferase activity"/>
    <property type="evidence" value="ECO:0007669"/>
    <property type="project" value="UniProtKB-KW"/>
</dbReference>
<organism evidence="2 3">
    <name type="scientific">Lentzea alba</name>
    <dbReference type="NCBI Taxonomy" id="2714351"/>
    <lineage>
        <taxon>Bacteria</taxon>
        <taxon>Bacillati</taxon>
        <taxon>Actinomycetota</taxon>
        <taxon>Actinomycetes</taxon>
        <taxon>Pseudonocardiales</taxon>
        <taxon>Pseudonocardiaceae</taxon>
        <taxon>Lentzea</taxon>
    </lineage>
</organism>
<dbReference type="Gene3D" id="3.90.1200.10">
    <property type="match status" value="1"/>
</dbReference>
<accession>A0A7C9W5R1</accession>
<dbReference type="Proteomes" id="UP000481360">
    <property type="component" value="Unassembled WGS sequence"/>
</dbReference>
<dbReference type="InterPro" id="IPR002575">
    <property type="entry name" value="Aminoglycoside_PTrfase"/>
</dbReference>
<feature type="domain" description="Aminoglycoside phosphotransferase" evidence="1">
    <location>
        <begin position="36"/>
        <end position="255"/>
    </location>
</feature>
<dbReference type="Pfam" id="PF01636">
    <property type="entry name" value="APH"/>
    <property type="match status" value="1"/>
</dbReference>
<protein>
    <submittedName>
        <fullName evidence="2">Aminoglycoside phosphotransferase family protein</fullName>
    </submittedName>
</protein>
<keyword evidence="3" id="KW-1185">Reference proteome</keyword>
<name>A0A7C9W5R1_9PSEU</name>
<sequence length="291" mass="31992">MQGAELIATDVSLVDDLIRTQFPAWHGLPITHVEHSGTSHAIYRLGDDLAVRLPNRGWSDGQAERDAAVLSLLARHLPVAVPEPLALGEPGSGFPRRWSVVRWLTGATATVDAVRPDTAIRLAELVHALQAVEVTGDQPTPHRGNSRQAEYDDQVREGIAVLGGDPRLVGLWQDALDAPRWDRPGRWLHADLHGGNLLFTGGELTGVIDWGCAGVGDPAGDLMAAWLFLDEPGRRLYRRELSQFDDAAWARARGWALHLAVAGLPYYRDTNPEFADICRHTLDQLCPGWER</sequence>
<reference evidence="2 3" key="1">
    <citation type="submission" date="2020-03" db="EMBL/GenBank/DDBJ databases">
        <title>Isolation and identification of active actinomycetes.</title>
        <authorList>
            <person name="Sun X."/>
        </authorList>
    </citation>
    <scope>NUCLEOTIDE SEQUENCE [LARGE SCALE GENOMIC DNA]</scope>
    <source>
        <strain evidence="2 3">NEAU-D13</strain>
    </source>
</reference>
<proteinExistence type="predicted"/>
<dbReference type="EMBL" id="JAAMPJ010000019">
    <property type="protein sequence ID" value="NGY66041.1"/>
    <property type="molecule type" value="Genomic_DNA"/>
</dbReference>